<organism evidence="2 3">
    <name type="scientific">Paenibacillus pectinilyticus</name>
    <dbReference type="NCBI Taxonomy" id="512399"/>
    <lineage>
        <taxon>Bacteria</taxon>
        <taxon>Bacillati</taxon>
        <taxon>Bacillota</taxon>
        <taxon>Bacilli</taxon>
        <taxon>Bacillales</taxon>
        <taxon>Paenibacillaceae</taxon>
        <taxon>Paenibacillus</taxon>
    </lineage>
</organism>
<keyword evidence="1" id="KW-0812">Transmembrane</keyword>
<dbReference type="Proteomes" id="UP000093309">
    <property type="component" value="Unassembled WGS sequence"/>
</dbReference>
<evidence type="ECO:0000313" key="2">
    <source>
        <dbReference type="EMBL" id="OCT13439.1"/>
    </source>
</evidence>
<comment type="caution">
    <text evidence="2">The sequence shown here is derived from an EMBL/GenBank/DDBJ whole genome shotgun (WGS) entry which is preliminary data.</text>
</comment>
<dbReference type="OrthoDB" id="2502963at2"/>
<name>A0A1C0ZZA8_9BACL</name>
<sequence length="543" mass="60935">MNRRIRWKLFTYVPFLIALLVIGLIQSYLLANETVQPFPEPFGRATELPQQTSVGEAVQVVGDHAFAYKSGQSLAYVNLDEVGQSHTETRPLPDNGEFHAYQLIGQDKVIWIGEGNQLFTSVWQNGTWSSKIGLIEQKITNVRTVIGLHGEVVLLANNASALYVGAFQTKDKISWTRLEIADIVQMHGVMDTSGSLSLVYEVKKEGNVAFHYAQLASPSWQPLVQKKLKEIDLVSSSVDEMALGRDGSTLLTAYTTSSRKSGKTILHMLSFPENQPENVQDVIVNIPVSKGIESDTILHPAFIHSTSNEASLVVSSVYEKNRRQTSQEVFKLDFEGGKMIASNRISQFGGFAEYPTYISSGGNSFTMWLDSVNNESSRVYYATDQKPYVEEMNHLQAADLQKAAETLPLLWGIGLLTALLSFKWILLPGLYLVAVSIFWQYHYDGHPKLHFGISLSMYLAVKALLINDYRKPLALQVMPDNLQAVWVHLIILAGMAAITYMFTRFWRKGLNDRNVGLEMLYFVLLDGFMTNLWYSFFMSPASL</sequence>
<keyword evidence="1" id="KW-0472">Membrane</keyword>
<reference evidence="3" key="1">
    <citation type="submission" date="2016-05" db="EMBL/GenBank/DDBJ databases">
        <title>Paenibacillus oryzae. sp. nov., isolated from the rice root.</title>
        <authorList>
            <person name="Zhang J."/>
            <person name="Zhang X."/>
        </authorList>
    </citation>
    <scope>NUCLEOTIDE SEQUENCE [LARGE SCALE GENOMIC DNA]</scope>
    <source>
        <strain evidence="3">KCTC13222</strain>
    </source>
</reference>
<dbReference type="EMBL" id="LYPC01000022">
    <property type="protein sequence ID" value="OCT13439.1"/>
    <property type="molecule type" value="Genomic_DNA"/>
</dbReference>
<keyword evidence="3" id="KW-1185">Reference proteome</keyword>
<feature type="transmembrane region" description="Helical" evidence="1">
    <location>
        <begin position="449"/>
        <end position="465"/>
    </location>
</feature>
<dbReference type="RefSeq" id="WP_065853501.1">
    <property type="nucleotide sequence ID" value="NZ_LYPC01000022.1"/>
</dbReference>
<evidence type="ECO:0000256" key="1">
    <source>
        <dbReference type="SAM" id="Phobius"/>
    </source>
</evidence>
<evidence type="ECO:0000313" key="3">
    <source>
        <dbReference type="Proteomes" id="UP000093309"/>
    </source>
</evidence>
<accession>A0A1C0ZZA8</accession>
<feature type="transmembrane region" description="Helical" evidence="1">
    <location>
        <begin position="409"/>
        <end position="437"/>
    </location>
</feature>
<dbReference type="AlphaFoldDB" id="A0A1C0ZZA8"/>
<protein>
    <submittedName>
        <fullName evidence="2">Uncharacterized protein</fullName>
    </submittedName>
</protein>
<keyword evidence="1" id="KW-1133">Transmembrane helix</keyword>
<feature type="transmembrane region" description="Helical" evidence="1">
    <location>
        <begin position="515"/>
        <end position="536"/>
    </location>
</feature>
<dbReference type="STRING" id="512399.A8709_17685"/>
<feature type="transmembrane region" description="Helical" evidence="1">
    <location>
        <begin position="12"/>
        <end position="31"/>
    </location>
</feature>
<gene>
    <name evidence="2" type="ORF">A8709_17685</name>
</gene>
<proteinExistence type="predicted"/>
<feature type="transmembrane region" description="Helical" evidence="1">
    <location>
        <begin position="485"/>
        <end position="503"/>
    </location>
</feature>